<dbReference type="RefSeq" id="WP_189608696.1">
    <property type="nucleotide sequence ID" value="NZ_BMXR01000005.1"/>
</dbReference>
<dbReference type="Gene3D" id="3.40.50.1980">
    <property type="entry name" value="Nitrogenase molybdenum iron protein domain"/>
    <property type="match status" value="2"/>
</dbReference>
<dbReference type="Proteomes" id="UP000626148">
    <property type="component" value="Unassembled WGS sequence"/>
</dbReference>
<sequence>MKSLLTFLLVASVSLSIQAADMRTFNDHTGSVDIPADPQRIVALNDHVLAMPLIELGAPLVGSSGRVRDDGSIYLRGVKDLLGVDFDNSPIEFIGTYGETDMEKIVSLSPDLIVAFAYHDDATLERMRKIAPTVVIDTDQPVLDVIRDIADAGGVLDEYNKRLALYQARLDEAKSIIPNASDIQVSVLQAYDGKLSVYESYGALGQVIQNMGFKQPEAVSGIEGHADFSAESLTEFDGDFIFDTYRISAGDLPQDARERMAEVLPGWCDVLHACRTNQYVVLPRTFVYSSSFASLELNVQLLVTHIGGRNHIPYQP</sequence>
<dbReference type="InterPro" id="IPR002491">
    <property type="entry name" value="ABC_transptr_periplasmic_BD"/>
</dbReference>
<keyword evidence="3" id="KW-0813">Transport</keyword>
<gene>
    <name evidence="8" type="ORF">GCM10007392_23100</name>
</gene>
<evidence type="ECO:0000256" key="1">
    <source>
        <dbReference type="ARBA" id="ARBA00004196"/>
    </source>
</evidence>
<evidence type="ECO:0000313" key="8">
    <source>
        <dbReference type="EMBL" id="GGX54949.1"/>
    </source>
</evidence>
<dbReference type="PROSITE" id="PS50983">
    <property type="entry name" value="FE_B12_PBP"/>
    <property type="match status" value="1"/>
</dbReference>
<proteinExistence type="inferred from homology"/>
<comment type="subcellular location">
    <subcellularLocation>
        <location evidence="1">Cell envelope</location>
    </subcellularLocation>
</comment>
<evidence type="ECO:0000256" key="6">
    <source>
        <dbReference type="SAM" id="SignalP"/>
    </source>
</evidence>
<feature type="domain" description="Fe/B12 periplasmic-binding" evidence="7">
    <location>
        <begin position="40"/>
        <end position="310"/>
    </location>
</feature>
<feature type="signal peptide" evidence="6">
    <location>
        <begin position="1"/>
        <end position="19"/>
    </location>
</feature>
<keyword evidence="9" id="KW-1185">Reference proteome</keyword>
<dbReference type="PANTHER" id="PTHR30532:SF1">
    <property type="entry name" value="IRON(3+)-HYDROXAMATE-BINDING PROTEIN FHUD"/>
    <property type="match status" value="1"/>
</dbReference>
<reference evidence="8" key="1">
    <citation type="journal article" date="2014" name="Int. J. Syst. Evol. Microbiol.">
        <title>Complete genome sequence of Corynebacterium casei LMG S-19264T (=DSM 44701T), isolated from a smear-ripened cheese.</title>
        <authorList>
            <consortium name="US DOE Joint Genome Institute (JGI-PGF)"/>
            <person name="Walter F."/>
            <person name="Albersmeier A."/>
            <person name="Kalinowski J."/>
            <person name="Ruckert C."/>
        </authorList>
    </citation>
    <scope>NUCLEOTIDE SEQUENCE</scope>
    <source>
        <strain evidence="8">KCTC 22169</strain>
    </source>
</reference>
<keyword evidence="4" id="KW-0408">Iron</keyword>
<evidence type="ECO:0000259" key="7">
    <source>
        <dbReference type="PROSITE" id="PS50983"/>
    </source>
</evidence>
<comment type="similarity">
    <text evidence="2">Belongs to the bacterial solute-binding protein 8 family.</text>
</comment>
<name>A0A918N8Y0_9GAMM</name>
<dbReference type="EMBL" id="BMXR01000005">
    <property type="protein sequence ID" value="GGX54949.1"/>
    <property type="molecule type" value="Genomic_DNA"/>
</dbReference>
<reference evidence="8" key="2">
    <citation type="submission" date="2020-09" db="EMBL/GenBank/DDBJ databases">
        <authorList>
            <person name="Sun Q."/>
            <person name="Kim S."/>
        </authorList>
    </citation>
    <scope>NUCLEOTIDE SEQUENCE</scope>
    <source>
        <strain evidence="8">KCTC 22169</strain>
    </source>
</reference>
<dbReference type="InterPro" id="IPR051313">
    <property type="entry name" value="Bact_iron-sidero_bind"/>
</dbReference>
<organism evidence="8 9">
    <name type="scientific">Saccharospirillum salsuginis</name>
    <dbReference type="NCBI Taxonomy" id="418750"/>
    <lineage>
        <taxon>Bacteria</taxon>
        <taxon>Pseudomonadati</taxon>
        <taxon>Pseudomonadota</taxon>
        <taxon>Gammaproteobacteria</taxon>
        <taxon>Oceanospirillales</taxon>
        <taxon>Saccharospirillaceae</taxon>
        <taxon>Saccharospirillum</taxon>
    </lineage>
</organism>
<dbReference type="GO" id="GO:0030288">
    <property type="term" value="C:outer membrane-bounded periplasmic space"/>
    <property type="evidence" value="ECO:0007669"/>
    <property type="project" value="TreeGrafter"/>
</dbReference>
<evidence type="ECO:0000313" key="9">
    <source>
        <dbReference type="Proteomes" id="UP000626148"/>
    </source>
</evidence>
<protein>
    <submittedName>
        <fullName evidence="8">Protein translocase component YidC</fullName>
    </submittedName>
</protein>
<keyword evidence="5 6" id="KW-0732">Signal</keyword>
<dbReference type="PANTHER" id="PTHR30532">
    <property type="entry name" value="IRON III DICITRATE-BINDING PERIPLASMIC PROTEIN"/>
    <property type="match status" value="1"/>
</dbReference>
<evidence type="ECO:0000256" key="3">
    <source>
        <dbReference type="ARBA" id="ARBA00022448"/>
    </source>
</evidence>
<feature type="chain" id="PRO_5037250521" evidence="6">
    <location>
        <begin position="20"/>
        <end position="316"/>
    </location>
</feature>
<keyword evidence="4" id="KW-0410">Iron transport</keyword>
<evidence type="ECO:0000256" key="4">
    <source>
        <dbReference type="ARBA" id="ARBA00022496"/>
    </source>
</evidence>
<comment type="caution">
    <text evidence="8">The sequence shown here is derived from an EMBL/GenBank/DDBJ whole genome shotgun (WGS) entry which is preliminary data.</text>
</comment>
<dbReference type="SUPFAM" id="SSF53807">
    <property type="entry name" value="Helical backbone' metal receptor"/>
    <property type="match status" value="1"/>
</dbReference>
<evidence type="ECO:0000256" key="5">
    <source>
        <dbReference type="ARBA" id="ARBA00022729"/>
    </source>
</evidence>
<keyword evidence="4" id="KW-0406">Ion transport</keyword>
<accession>A0A918N8Y0</accession>
<evidence type="ECO:0000256" key="2">
    <source>
        <dbReference type="ARBA" id="ARBA00008814"/>
    </source>
</evidence>
<dbReference type="Pfam" id="PF01497">
    <property type="entry name" value="Peripla_BP_2"/>
    <property type="match status" value="1"/>
</dbReference>
<dbReference type="GO" id="GO:1901678">
    <property type="term" value="P:iron coordination entity transport"/>
    <property type="evidence" value="ECO:0007669"/>
    <property type="project" value="UniProtKB-ARBA"/>
</dbReference>
<dbReference type="AlphaFoldDB" id="A0A918N8Y0"/>